<feature type="domain" description="UspA" evidence="2">
    <location>
        <begin position="9"/>
        <end position="145"/>
    </location>
</feature>
<accession>A0A919MW41</accession>
<dbReference type="InterPro" id="IPR014729">
    <property type="entry name" value="Rossmann-like_a/b/a_fold"/>
</dbReference>
<keyword evidence="4" id="KW-1185">Reference proteome</keyword>
<dbReference type="InterPro" id="IPR006016">
    <property type="entry name" value="UspA"/>
</dbReference>
<evidence type="ECO:0000256" key="1">
    <source>
        <dbReference type="ARBA" id="ARBA00008791"/>
    </source>
</evidence>
<name>A0A919MW41_9ACTN</name>
<dbReference type="SUPFAM" id="SSF52402">
    <property type="entry name" value="Adenine nucleotide alpha hydrolases-like"/>
    <property type="match status" value="2"/>
</dbReference>
<reference evidence="3" key="1">
    <citation type="submission" date="2021-01" db="EMBL/GenBank/DDBJ databases">
        <title>Whole genome shotgun sequence of Actinoplanes rishiriensis NBRC 108556.</title>
        <authorList>
            <person name="Komaki H."/>
            <person name="Tamura T."/>
        </authorList>
    </citation>
    <scope>NUCLEOTIDE SEQUENCE</scope>
    <source>
        <strain evidence="3">NBRC 108556</strain>
    </source>
</reference>
<dbReference type="Proteomes" id="UP000636960">
    <property type="component" value="Unassembled WGS sequence"/>
</dbReference>
<dbReference type="Gene3D" id="3.40.50.620">
    <property type="entry name" value="HUPs"/>
    <property type="match status" value="2"/>
</dbReference>
<dbReference type="PANTHER" id="PTHR46268:SF6">
    <property type="entry name" value="UNIVERSAL STRESS PROTEIN UP12"/>
    <property type="match status" value="1"/>
</dbReference>
<dbReference type="InterPro" id="IPR006015">
    <property type="entry name" value="Universal_stress_UspA"/>
</dbReference>
<organism evidence="3 4">
    <name type="scientific">Paractinoplanes rishiriensis</name>
    <dbReference type="NCBI Taxonomy" id="1050105"/>
    <lineage>
        <taxon>Bacteria</taxon>
        <taxon>Bacillati</taxon>
        <taxon>Actinomycetota</taxon>
        <taxon>Actinomycetes</taxon>
        <taxon>Micromonosporales</taxon>
        <taxon>Micromonosporaceae</taxon>
        <taxon>Paractinoplanes</taxon>
    </lineage>
</organism>
<dbReference type="PANTHER" id="PTHR46268">
    <property type="entry name" value="STRESS RESPONSE PROTEIN NHAX"/>
    <property type="match status" value="1"/>
</dbReference>
<comment type="caution">
    <text evidence="3">The sequence shown here is derived from an EMBL/GenBank/DDBJ whole genome shotgun (WGS) entry which is preliminary data.</text>
</comment>
<dbReference type="PRINTS" id="PR01438">
    <property type="entry name" value="UNVRSLSTRESS"/>
</dbReference>
<dbReference type="EMBL" id="BOMV01000119">
    <property type="protein sequence ID" value="GIF02082.1"/>
    <property type="molecule type" value="Genomic_DNA"/>
</dbReference>
<comment type="similarity">
    <text evidence="1">Belongs to the universal stress protein A family.</text>
</comment>
<evidence type="ECO:0000313" key="4">
    <source>
        <dbReference type="Proteomes" id="UP000636960"/>
    </source>
</evidence>
<protein>
    <submittedName>
        <fullName evidence="3">Universal stress protein</fullName>
    </submittedName>
</protein>
<evidence type="ECO:0000313" key="3">
    <source>
        <dbReference type="EMBL" id="GIF02082.1"/>
    </source>
</evidence>
<sequence length="289" mass="30393">MTTITGAPVVVGIDSSAGALAAVRVAAREARLRHRGLRIVHAFTWPPTRWNAPPRWAAVAPDACRAQTRFVLAQAARTARRVAPGVDLTGVIAEGQPAPVLLAESEHAMLVVVGSRAGGGLPGMLIGSVAGLDLADARSPVLVVRGRPNPDGPVIVGVNGSRTSTAAVDFAAEEATLRNTDLVAVHAWSDDDTTELTGPVRDTSELEERVLAEASAGLTARFPDLRVRPQVRRGSARHLLRDWSQTAQLIVVGTRRPGGFAERLPGSVSHYLLRRAACPTVVVGAAKPE</sequence>
<evidence type="ECO:0000259" key="2">
    <source>
        <dbReference type="Pfam" id="PF00582"/>
    </source>
</evidence>
<dbReference type="AlphaFoldDB" id="A0A919MW41"/>
<gene>
    <name evidence="3" type="ORF">Ari01nite_95460</name>
</gene>
<proteinExistence type="inferred from homology"/>
<dbReference type="Pfam" id="PF00582">
    <property type="entry name" value="Usp"/>
    <property type="match status" value="2"/>
</dbReference>
<dbReference type="RefSeq" id="WP_203791108.1">
    <property type="nucleotide sequence ID" value="NZ_BOMV01000119.1"/>
</dbReference>
<feature type="domain" description="UspA" evidence="2">
    <location>
        <begin position="154"/>
        <end position="283"/>
    </location>
</feature>